<dbReference type="Proteomes" id="UP001157974">
    <property type="component" value="Unassembled WGS sequence"/>
</dbReference>
<dbReference type="InterPro" id="IPR002717">
    <property type="entry name" value="HAT_MYST-type"/>
</dbReference>
<sequence length="667" mass="74572">MVENTGGERKRKASSDAVEDKFEHPITVGTRASCFLEVRESDSKNLLPCTIVERRNGDGKGSKGWDYYVHLDNSDRRLDQWITGDALFPLAFANVDKDADEENQDTGGKITRHKRRIIETLNPTSQKETGNRVIEELEKAREEKTKVKNIGKIVFGDYEISTWYFSPYPHEYSSLSTLYTCAFCLKYMRLPSTYARHACKCTWKSPPGVEIYYDKHLGSKRGAIKVFEIDGMLSPLYCQNLCLLAKLFLDHKTLCFDVPSFLFYVLTEQNKAGGWELVGFFSKEKGIVATDYNVACILVLPHHQRKGFGSFLIALSYELTKKEGKTGTPERPLSDLGQVSYHSFWTREVLKDLRKRKNLVGIGTKDVASATGILEKDVCVVLKSVGMLRIWKGEHMVSANAKAVEDAIKTLKLEKSLLNPDKLKWRAHPGSMPLRVDDLADGRISGNRSPQDPERSPLTAQSDELGHSSASMAPIASPEKTERPERPTVDSAEDSKRKVAPHRFTHAEIVAMKEFVMEHGVVKVRAPMNSPEGLQRAVYEEFSNKLDIEYSRCKEKIKRMAGDMMVKANANAPKKEHSQSDEGRVKGSGEDSHSKESEQKGKPDENGQDDEPMSPKLGDDSEHPDISEDKEAQAGSGGSSTPEKTEEAAEVKEDTSEVNSNNPTNNS</sequence>
<evidence type="ECO:0000259" key="15">
    <source>
        <dbReference type="PROSITE" id="PS51726"/>
    </source>
</evidence>
<keyword evidence="4" id="KW-0808">Transferase</keyword>
<accession>A0AAV8USG6</accession>
<dbReference type="GO" id="GO:0008270">
    <property type="term" value="F:zinc ion binding"/>
    <property type="evidence" value="ECO:0007669"/>
    <property type="project" value="UniProtKB-KW"/>
</dbReference>
<keyword evidence="10" id="KW-0804">Transcription</keyword>
<keyword evidence="12" id="KW-0012">Acyltransferase</keyword>
<organism evidence="16 17">
    <name type="scientific">Rhodosorus marinus</name>
    <dbReference type="NCBI Taxonomy" id="101924"/>
    <lineage>
        <taxon>Eukaryota</taxon>
        <taxon>Rhodophyta</taxon>
        <taxon>Stylonematophyceae</taxon>
        <taxon>Stylonematales</taxon>
        <taxon>Stylonemataceae</taxon>
        <taxon>Rhodosorus</taxon>
    </lineage>
</organism>
<proteinExistence type="inferred from homology"/>
<dbReference type="PANTHER" id="PTHR10615">
    <property type="entry name" value="HISTONE ACETYLTRANSFERASE"/>
    <property type="match status" value="1"/>
</dbReference>
<feature type="region of interest" description="Disordered" evidence="14">
    <location>
        <begin position="429"/>
        <end position="500"/>
    </location>
</feature>
<dbReference type="EC" id="2.3.1.48" evidence="3"/>
<keyword evidence="7" id="KW-0862">Zinc</keyword>
<dbReference type="InterPro" id="IPR036388">
    <property type="entry name" value="WH-like_DNA-bd_sf"/>
</dbReference>
<evidence type="ECO:0000256" key="2">
    <source>
        <dbReference type="ARBA" id="ARBA00010107"/>
    </source>
</evidence>
<evidence type="ECO:0000256" key="9">
    <source>
        <dbReference type="ARBA" id="ARBA00023015"/>
    </source>
</evidence>
<evidence type="ECO:0000256" key="5">
    <source>
        <dbReference type="ARBA" id="ARBA00022723"/>
    </source>
</evidence>
<dbReference type="InterPro" id="IPR016181">
    <property type="entry name" value="Acyl_CoA_acyltransferase"/>
</dbReference>
<dbReference type="EMBL" id="JAMWBK010000006">
    <property type="protein sequence ID" value="KAJ8904217.1"/>
    <property type="molecule type" value="Genomic_DNA"/>
</dbReference>
<evidence type="ECO:0000256" key="10">
    <source>
        <dbReference type="ARBA" id="ARBA00023163"/>
    </source>
</evidence>
<feature type="domain" description="MYST-type HAT" evidence="15">
    <location>
        <begin position="145"/>
        <end position="427"/>
    </location>
</feature>
<dbReference type="InterPro" id="IPR040706">
    <property type="entry name" value="Zf-MYST"/>
</dbReference>
<evidence type="ECO:0000256" key="4">
    <source>
        <dbReference type="ARBA" id="ARBA00022679"/>
    </source>
</evidence>
<dbReference type="GO" id="GO:0006355">
    <property type="term" value="P:regulation of DNA-templated transcription"/>
    <property type="evidence" value="ECO:0007669"/>
    <property type="project" value="InterPro"/>
</dbReference>
<evidence type="ECO:0000256" key="6">
    <source>
        <dbReference type="ARBA" id="ARBA00022771"/>
    </source>
</evidence>
<dbReference type="GO" id="GO:0005634">
    <property type="term" value="C:nucleus"/>
    <property type="evidence" value="ECO:0007669"/>
    <property type="project" value="UniProtKB-SubCell"/>
</dbReference>
<evidence type="ECO:0000313" key="17">
    <source>
        <dbReference type="Proteomes" id="UP001157974"/>
    </source>
</evidence>
<feature type="compositionally biased region" description="Basic and acidic residues" evidence="14">
    <location>
        <begin position="617"/>
        <end position="632"/>
    </location>
</feature>
<dbReference type="SUPFAM" id="SSF55729">
    <property type="entry name" value="Acyl-CoA N-acyltransferases (Nat)"/>
    <property type="match status" value="1"/>
</dbReference>
<keyword evidence="8" id="KW-0007">Acetylation</keyword>
<comment type="similarity">
    <text evidence="2">Belongs to the MYST (SAS/MOZ) family.</text>
</comment>
<evidence type="ECO:0000256" key="12">
    <source>
        <dbReference type="ARBA" id="ARBA00023315"/>
    </source>
</evidence>
<dbReference type="GO" id="GO:0035267">
    <property type="term" value="C:NuA4 histone acetyltransferase complex"/>
    <property type="evidence" value="ECO:0007669"/>
    <property type="project" value="TreeGrafter"/>
</dbReference>
<feature type="compositionally biased region" description="Basic and acidic residues" evidence="14">
    <location>
        <begin position="643"/>
        <end position="655"/>
    </location>
</feature>
<feature type="compositionally biased region" description="Basic and acidic residues" evidence="14">
    <location>
        <begin position="573"/>
        <end position="605"/>
    </location>
</feature>
<dbReference type="CDD" id="cd04301">
    <property type="entry name" value="NAT_SF"/>
    <property type="match status" value="1"/>
</dbReference>
<feature type="compositionally biased region" description="Polar residues" evidence="14">
    <location>
        <begin position="657"/>
        <end position="667"/>
    </location>
</feature>
<evidence type="ECO:0000256" key="7">
    <source>
        <dbReference type="ARBA" id="ARBA00022833"/>
    </source>
</evidence>
<feature type="compositionally biased region" description="Basic and acidic residues" evidence="14">
    <location>
        <begin position="479"/>
        <end position="497"/>
    </location>
</feature>
<comment type="subcellular location">
    <subcellularLocation>
        <location evidence="1">Nucleus</location>
    </subcellularLocation>
</comment>
<dbReference type="SUPFAM" id="SSF54160">
    <property type="entry name" value="Chromo domain-like"/>
    <property type="match status" value="1"/>
</dbReference>
<dbReference type="PANTHER" id="PTHR10615:SF219">
    <property type="entry name" value="HISTONE ACETYLTRANSFERASE KAT5"/>
    <property type="match status" value="1"/>
</dbReference>
<keyword evidence="5" id="KW-0479">Metal-binding</keyword>
<evidence type="ECO:0000256" key="13">
    <source>
        <dbReference type="PIRSR" id="PIRSR602717-51"/>
    </source>
</evidence>
<keyword evidence="6" id="KW-0863">Zinc-finger</keyword>
<dbReference type="Gene3D" id="1.10.10.10">
    <property type="entry name" value="Winged helix-like DNA-binding domain superfamily/Winged helix DNA-binding domain"/>
    <property type="match status" value="1"/>
</dbReference>
<dbReference type="Pfam" id="PF17772">
    <property type="entry name" value="zf-MYST"/>
    <property type="match status" value="1"/>
</dbReference>
<evidence type="ECO:0000256" key="1">
    <source>
        <dbReference type="ARBA" id="ARBA00004123"/>
    </source>
</evidence>
<keyword evidence="9" id="KW-0805">Transcription regulation</keyword>
<protein>
    <recommendedName>
        <fullName evidence="3">histone acetyltransferase</fullName>
        <ecNumber evidence="3">2.3.1.48</ecNumber>
    </recommendedName>
</protein>
<keyword evidence="11" id="KW-0539">Nucleus</keyword>
<dbReference type="InterPro" id="IPR025995">
    <property type="entry name" value="Tudor-knot"/>
</dbReference>
<dbReference type="Pfam" id="PF11717">
    <property type="entry name" value="Tudor-knot"/>
    <property type="match status" value="1"/>
</dbReference>
<name>A0AAV8USG6_9RHOD</name>
<dbReference type="PROSITE" id="PS51726">
    <property type="entry name" value="MYST_HAT"/>
    <property type="match status" value="1"/>
</dbReference>
<dbReference type="GO" id="GO:0046972">
    <property type="term" value="F:histone H4K16 acetyltransferase activity"/>
    <property type="evidence" value="ECO:0007669"/>
    <property type="project" value="TreeGrafter"/>
</dbReference>
<comment type="caution">
    <text evidence="16">The sequence shown here is derived from an EMBL/GenBank/DDBJ whole genome shotgun (WGS) entry which is preliminary data.</text>
</comment>
<dbReference type="FunFam" id="3.30.60.60:FF:000001">
    <property type="entry name" value="Histone acetyltransferase"/>
    <property type="match status" value="1"/>
</dbReference>
<dbReference type="Gene3D" id="3.30.60.60">
    <property type="entry name" value="N-acetyl transferase-like"/>
    <property type="match status" value="1"/>
</dbReference>
<feature type="region of interest" description="Disordered" evidence="14">
    <location>
        <begin position="569"/>
        <end position="667"/>
    </location>
</feature>
<feature type="active site" description="Proton donor/acceptor" evidence="13">
    <location>
        <position position="330"/>
    </location>
</feature>
<evidence type="ECO:0000256" key="14">
    <source>
        <dbReference type="SAM" id="MobiDB-lite"/>
    </source>
</evidence>
<evidence type="ECO:0000256" key="8">
    <source>
        <dbReference type="ARBA" id="ARBA00022990"/>
    </source>
</evidence>
<dbReference type="Pfam" id="PF01853">
    <property type="entry name" value="MOZ_SAS"/>
    <property type="match status" value="1"/>
</dbReference>
<dbReference type="Gene3D" id="3.40.630.30">
    <property type="match status" value="1"/>
</dbReference>
<reference evidence="16 17" key="1">
    <citation type="journal article" date="2023" name="Nat. Commun.">
        <title>Origin of minicircular mitochondrial genomes in red algae.</title>
        <authorList>
            <person name="Lee Y."/>
            <person name="Cho C.H."/>
            <person name="Lee Y.M."/>
            <person name="Park S.I."/>
            <person name="Yang J.H."/>
            <person name="West J.A."/>
            <person name="Bhattacharya D."/>
            <person name="Yoon H.S."/>
        </authorList>
    </citation>
    <scope>NUCLEOTIDE SEQUENCE [LARGE SCALE GENOMIC DNA]</scope>
    <source>
        <strain evidence="16 17">CCMP1338</strain>
        <tissue evidence="16">Whole cell</tissue>
    </source>
</reference>
<evidence type="ECO:0000256" key="11">
    <source>
        <dbReference type="ARBA" id="ARBA00023242"/>
    </source>
</evidence>
<gene>
    <name evidence="16" type="ORF">NDN08_000742</name>
</gene>
<dbReference type="InterPro" id="IPR016197">
    <property type="entry name" value="Chromo-like_dom_sf"/>
</dbReference>
<keyword evidence="17" id="KW-1185">Reference proteome</keyword>
<dbReference type="AlphaFoldDB" id="A0AAV8USG6"/>
<dbReference type="InterPro" id="IPR050603">
    <property type="entry name" value="MYST_HAT"/>
</dbReference>
<evidence type="ECO:0000256" key="3">
    <source>
        <dbReference type="ARBA" id="ARBA00013184"/>
    </source>
</evidence>
<dbReference type="Gene3D" id="2.30.30.140">
    <property type="match status" value="1"/>
</dbReference>
<evidence type="ECO:0000313" key="16">
    <source>
        <dbReference type="EMBL" id="KAJ8904217.1"/>
    </source>
</evidence>